<accession>A0A2V4MPG0</accession>
<keyword evidence="3" id="KW-1185">Reference proteome</keyword>
<dbReference type="Pfam" id="PF06568">
    <property type="entry name" value="YjiS-like"/>
    <property type="match status" value="1"/>
</dbReference>
<dbReference type="OrthoDB" id="8244198at2"/>
<evidence type="ECO:0000259" key="1">
    <source>
        <dbReference type="Pfam" id="PF06568"/>
    </source>
</evidence>
<evidence type="ECO:0000313" key="2">
    <source>
        <dbReference type="EMBL" id="PYC48611.1"/>
    </source>
</evidence>
<reference evidence="2 3" key="1">
    <citation type="submission" date="2018-05" db="EMBL/GenBank/DDBJ databases">
        <title>Oceanovita maritima gen. nov., sp. nov., a marine bacterium in the family Rhodobacteraceae isolated from surface seawater of Lundu port Xiamen, China.</title>
        <authorList>
            <person name="Hetharua B.H."/>
            <person name="Min D."/>
            <person name="Liao H."/>
            <person name="Tian Y."/>
        </authorList>
    </citation>
    <scope>NUCLEOTIDE SEQUENCE [LARGE SCALE GENOMIC DNA]</scope>
    <source>
        <strain evidence="2 3">FSX-11</strain>
    </source>
</reference>
<protein>
    <recommendedName>
        <fullName evidence="1">YjiS-like domain-containing protein</fullName>
    </recommendedName>
</protein>
<proteinExistence type="predicted"/>
<gene>
    <name evidence="2" type="ORF">DI396_06525</name>
</gene>
<sequence>MAFAAQTHTAHHGLGDIFHATVANLRGRIERRRTFNRTLNELSSLNARELADLGLNPGTIRAVAHESAYGAHL</sequence>
<name>A0A2V4MPG0_9RHOB</name>
<evidence type="ECO:0000313" key="3">
    <source>
        <dbReference type="Proteomes" id="UP000248012"/>
    </source>
</evidence>
<dbReference type="AlphaFoldDB" id="A0A2V4MPG0"/>
<dbReference type="Proteomes" id="UP000248012">
    <property type="component" value="Unassembled WGS sequence"/>
</dbReference>
<dbReference type="RefSeq" id="WP_110795343.1">
    <property type="nucleotide sequence ID" value="NZ_KZ826482.1"/>
</dbReference>
<dbReference type="EMBL" id="QFVT01000003">
    <property type="protein sequence ID" value="PYC48611.1"/>
    <property type="molecule type" value="Genomic_DNA"/>
</dbReference>
<dbReference type="InterPro" id="IPR009506">
    <property type="entry name" value="YjiS-like"/>
</dbReference>
<comment type="caution">
    <text evidence="2">The sequence shown here is derived from an EMBL/GenBank/DDBJ whole genome shotgun (WGS) entry which is preliminary data.</text>
</comment>
<feature type="domain" description="YjiS-like" evidence="1">
    <location>
        <begin position="25"/>
        <end position="58"/>
    </location>
</feature>
<organism evidence="2 3">
    <name type="scientific">Litorivita pollutaquae</name>
    <dbReference type="NCBI Taxonomy" id="2200892"/>
    <lineage>
        <taxon>Bacteria</taxon>
        <taxon>Pseudomonadati</taxon>
        <taxon>Pseudomonadota</taxon>
        <taxon>Alphaproteobacteria</taxon>
        <taxon>Rhodobacterales</taxon>
        <taxon>Paracoccaceae</taxon>
        <taxon>Litorivita</taxon>
    </lineage>
</organism>